<protein>
    <submittedName>
        <fullName evidence="1">Uncharacterized protein</fullName>
    </submittedName>
</protein>
<dbReference type="EMBL" id="GBXM01016100">
    <property type="protein sequence ID" value="JAH92477.1"/>
    <property type="molecule type" value="Transcribed_RNA"/>
</dbReference>
<proteinExistence type="predicted"/>
<reference evidence="1" key="1">
    <citation type="submission" date="2014-11" db="EMBL/GenBank/DDBJ databases">
        <authorList>
            <person name="Amaro Gonzalez C."/>
        </authorList>
    </citation>
    <scope>NUCLEOTIDE SEQUENCE</scope>
</reference>
<dbReference type="AlphaFoldDB" id="A0A0E9WQ41"/>
<sequence>MLSQVIRLLCLKKIKNQTYICFERSVLPIILFERTALQEAHMSLYSALYCLKKKYGRLRLFQH</sequence>
<evidence type="ECO:0000313" key="1">
    <source>
        <dbReference type="EMBL" id="JAH92477.1"/>
    </source>
</evidence>
<accession>A0A0E9WQ41</accession>
<organism evidence="1">
    <name type="scientific">Anguilla anguilla</name>
    <name type="common">European freshwater eel</name>
    <name type="synonym">Muraena anguilla</name>
    <dbReference type="NCBI Taxonomy" id="7936"/>
    <lineage>
        <taxon>Eukaryota</taxon>
        <taxon>Metazoa</taxon>
        <taxon>Chordata</taxon>
        <taxon>Craniata</taxon>
        <taxon>Vertebrata</taxon>
        <taxon>Euteleostomi</taxon>
        <taxon>Actinopterygii</taxon>
        <taxon>Neopterygii</taxon>
        <taxon>Teleostei</taxon>
        <taxon>Anguilliformes</taxon>
        <taxon>Anguillidae</taxon>
        <taxon>Anguilla</taxon>
    </lineage>
</organism>
<reference evidence="1" key="2">
    <citation type="journal article" date="2015" name="Fish Shellfish Immunol.">
        <title>Early steps in the European eel (Anguilla anguilla)-Vibrio vulnificus interaction in the gills: Role of the RtxA13 toxin.</title>
        <authorList>
            <person name="Callol A."/>
            <person name="Pajuelo D."/>
            <person name="Ebbesson L."/>
            <person name="Teles M."/>
            <person name="MacKenzie S."/>
            <person name="Amaro C."/>
        </authorList>
    </citation>
    <scope>NUCLEOTIDE SEQUENCE</scope>
</reference>
<name>A0A0E9WQ41_ANGAN</name>